<keyword evidence="3" id="KW-1185">Reference proteome</keyword>
<gene>
    <name evidence="2" type="ORF">NC99_11200</name>
</gene>
<protein>
    <recommendedName>
        <fullName evidence="1">Alpha-L-rhamnosidase C-terminal domain-containing protein</fullName>
    </recommendedName>
</protein>
<feature type="domain" description="Alpha-L-rhamnosidase C-terminal" evidence="1">
    <location>
        <begin position="2"/>
        <end position="51"/>
    </location>
</feature>
<reference evidence="3" key="1">
    <citation type="submission" date="2015-07" db="EMBL/GenBank/DDBJ databases">
        <title>Genome sequencing of Sunxiuqinia dokdonensis strain SK.</title>
        <authorList>
            <person name="Ahn S."/>
            <person name="Kim B.-C."/>
        </authorList>
    </citation>
    <scope>NUCLEOTIDE SEQUENCE [LARGE SCALE GENOMIC DNA]</scope>
    <source>
        <strain evidence="3">SK</strain>
    </source>
</reference>
<sequence>MGLTSVEASQETVAGQVISSWTKSEGSFEYDVTLPSNTSGTVVLPAFDLKNLKLKEGGTVIWEKGDYVKGVSGIQQVHMDADGLIVKLESGSYKFELTGR</sequence>
<dbReference type="EMBL" id="LGIA01000046">
    <property type="protein sequence ID" value="KOH46095.1"/>
    <property type="molecule type" value="Genomic_DNA"/>
</dbReference>
<dbReference type="Pfam" id="PF17390">
    <property type="entry name" value="Bac_rhamnosid_C"/>
    <property type="match status" value="1"/>
</dbReference>
<proteinExistence type="predicted"/>
<dbReference type="STRING" id="1409788.NC99_11200"/>
<comment type="caution">
    <text evidence="2">The sequence shown here is derived from an EMBL/GenBank/DDBJ whole genome shotgun (WGS) entry which is preliminary data.</text>
</comment>
<dbReference type="AlphaFoldDB" id="A0A0L8VC91"/>
<dbReference type="Proteomes" id="UP000036958">
    <property type="component" value="Unassembled WGS sequence"/>
</dbReference>
<accession>A0A0L8VC91</accession>
<dbReference type="InterPro" id="IPR035398">
    <property type="entry name" value="Bac_rhamnosid_C"/>
</dbReference>
<evidence type="ECO:0000313" key="3">
    <source>
        <dbReference type="Proteomes" id="UP000036958"/>
    </source>
</evidence>
<evidence type="ECO:0000259" key="1">
    <source>
        <dbReference type="Pfam" id="PF17390"/>
    </source>
</evidence>
<evidence type="ECO:0000313" key="2">
    <source>
        <dbReference type="EMBL" id="KOH46095.1"/>
    </source>
</evidence>
<name>A0A0L8VC91_9BACT</name>
<dbReference type="Gene3D" id="2.60.420.10">
    <property type="entry name" value="Maltose phosphorylase, domain 3"/>
    <property type="match status" value="1"/>
</dbReference>
<organism evidence="2 3">
    <name type="scientific">Sunxiuqinia dokdonensis</name>
    <dbReference type="NCBI Taxonomy" id="1409788"/>
    <lineage>
        <taxon>Bacteria</taxon>
        <taxon>Pseudomonadati</taxon>
        <taxon>Bacteroidota</taxon>
        <taxon>Bacteroidia</taxon>
        <taxon>Marinilabiliales</taxon>
        <taxon>Prolixibacteraceae</taxon>
        <taxon>Sunxiuqinia</taxon>
    </lineage>
</organism>